<sequence>MKNLRKLEKKVLKTIKGGGYIPDIPLGCIEWDFKSRCCLEWDWQYPDNRTC</sequence>
<dbReference type="RefSeq" id="WP_290296609.1">
    <property type="nucleotide sequence ID" value="NZ_JAUFQR010000001.1"/>
</dbReference>
<evidence type="ECO:0000313" key="1">
    <source>
        <dbReference type="EMBL" id="MFC3756242.1"/>
    </source>
</evidence>
<proteinExistence type="predicted"/>
<dbReference type="EMBL" id="JBHRYO010000002">
    <property type="protein sequence ID" value="MFC3756242.1"/>
    <property type="molecule type" value="Genomic_DNA"/>
</dbReference>
<gene>
    <name evidence="1" type="ORF">ACFONJ_09730</name>
</gene>
<keyword evidence="2" id="KW-1185">Reference proteome</keyword>
<reference evidence="2" key="1">
    <citation type="journal article" date="2019" name="Int. J. Syst. Evol. Microbiol.">
        <title>The Global Catalogue of Microorganisms (GCM) 10K type strain sequencing project: providing services to taxonomists for standard genome sequencing and annotation.</title>
        <authorList>
            <consortium name="The Broad Institute Genomics Platform"/>
            <consortium name="The Broad Institute Genome Sequencing Center for Infectious Disease"/>
            <person name="Wu L."/>
            <person name="Ma J."/>
        </authorList>
    </citation>
    <scope>NUCLEOTIDE SEQUENCE [LARGE SCALE GENOMIC DNA]</scope>
    <source>
        <strain evidence="2">CECT 7798</strain>
    </source>
</reference>
<evidence type="ECO:0000313" key="2">
    <source>
        <dbReference type="Proteomes" id="UP001595735"/>
    </source>
</evidence>
<evidence type="ECO:0008006" key="3">
    <source>
        <dbReference type="Google" id="ProtNLM"/>
    </source>
</evidence>
<comment type="caution">
    <text evidence="1">The sequence shown here is derived from an EMBL/GenBank/DDBJ whole genome shotgun (WGS) entry which is preliminary data.</text>
</comment>
<dbReference type="Proteomes" id="UP001595735">
    <property type="component" value="Unassembled WGS sequence"/>
</dbReference>
<name>A0ABV7XTS3_9FLAO</name>
<accession>A0ABV7XTS3</accession>
<organism evidence="1 2">
    <name type="scientific">Chryseobacterium tructae</name>
    <dbReference type="NCBI Taxonomy" id="1037380"/>
    <lineage>
        <taxon>Bacteria</taxon>
        <taxon>Pseudomonadati</taxon>
        <taxon>Bacteroidota</taxon>
        <taxon>Flavobacteriia</taxon>
        <taxon>Flavobacteriales</taxon>
        <taxon>Weeksellaceae</taxon>
        <taxon>Chryseobacterium group</taxon>
        <taxon>Chryseobacterium</taxon>
    </lineage>
</organism>
<protein>
    <recommendedName>
        <fullName evidence="3">Bacteriocin</fullName>
    </recommendedName>
</protein>